<evidence type="ECO:0000256" key="3">
    <source>
        <dbReference type="ARBA" id="ARBA00022512"/>
    </source>
</evidence>
<keyword evidence="11" id="KW-1185">Reference proteome</keyword>
<dbReference type="InterPro" id="IPR000743">
    <property type="entry name" value="Glyco_hydro_28"/>
</dbReference>
<name>A0A9Q0EZN6_9ROSI</name>
<keyword evidence="5 9" id="KW-0378">Hydrolase</keyword>
<dbReference type="Pfam" id="PF00295">
    <property type="entry name" value="Glyco_hydro_28"/>
    <property type="match status" value="2"/>
</dbReference>
<dbReference type="GO" id="GO:0005975">
    <property type="term" value="P:carbohydrate metabolic process"/>
    <property type="evidence" value="ECO:0007669"/>
    <property type="project" value="InterPro"/>
</dbReference>
<reference evidence="10" key="1">
    <citation type="submission" date="2022-02" db="EMBL/GenBank/DDBJ databases">
        <authorList>
            <person name="Henning P.M."/>
            <person name="McCubbin A.G."/>
            <person name="Shore J.S."/>
        </authorList>
    </citation>
    <scope>NUCLEOTIDE SEQUENCE</scope>
    <source>
        <strain evidence="10">F60SS</strain>
        <tissue evidence="10">Leaves</tissue>
    </source>
</reference>
<dbReference type="SUPFAM" id="SSF51126">
    <property type="entry name" value="Pectin lyase-like"/>
    <property type="match status" value="1"/>
</dbReference>
<dbReference type="GO" id="GO:0071555">
    <property type="term" value="P:cell wall organization"/>
    <property type="evidence" value="ECO:0007669"/>
    <property type="project" value="UniProtKB-KW"/>
</dbReference>
<evidence type="ECO:0000313" key="10">
    <source>
        <dbReference type="EMBL" id="KAJ4822490.1"/>
    </source>
</evidence>
<dbReference type="InterPro" id="IPR011050">
    <property type="entry name" value="Pectin_lyase_fold/virulence"/>
</dbReference>
<dbReference type="InterPro" id="IPR012334">
    <property type="entry name" value="Pectin_lyas_fold"/>
</dbReference>
<evidence type="ECO:0000256" key="9">
    <source>
        <dbReference type="RuleBase" id="RU361169"/>
    </source>
</evidence>
<keyword evidence="6 9" id="KW-0326">Glycosidase</keyword>
<evidence type="ECO:0000256" key="1">
    <source>
        <dbReference type="ARBA" id="ARBA00004191"/>
    </source>
</evidence>
<evidence type="ECO:0000256" key="2">
    <source>
        <dbReference type="ARBA" id="ARBA00008834"/>
    </source>
</evidence>
<reference evidence="10" key="2">
    <citation type="journal article" date="2023" name="Plants (Basel)">
        <title>Annotation of the Turnera subulata (Passifloraceae) Draft Genome Reveals the S-Locus Evolved after the Divergence of Turneroideae from Passifloroideae in a Stepwise Manner.</title>
        <authorList>
            <person name="Henning P.M."/>
            <person name="Roalson E.H."/>
            <person name="Mir W."/>
            <person name="McCubbin A.G."/>
            <person name="Shore J.S."/>
        </authorList>
    </citation>
    <scope>NUCLEOTIDE SEQUENCE</scope>
    <source>
        <strain evidence="10">F60SS</strain>
    </source>
</reference>
<dbReference type="EMBL" id="JAKUCV010007666">
    <property type="protein sequence ID" value="KAJ4822490.1"/>
    <property type="molecule type" value="Genomic_DNA"/>
</dbReference>
<evidence type="ECO:0000256" key="8">
    <source>
        <dbReference type="PROSITE-ProRule" id="PRU10052"/>
    </source>
</evidence>
<dbReference type="Proteomes" id="UP001141552">
    <property type="component" value="Unassembled WGS sequence"/>
</dbReference>
<comment type="similarity">
    <text evidence="2 9">Belongs to the glycosyl hydrolase 28 family.</text>
</comment>
<sequence length="332" mass="36143">MTTQAYSADFDVRTFGAKADGKTDDTKSAWMKACAADTPSKVVIGSWDYMVGSLSFEGPCKNKVTVHLEGTFKAPEDPKQLQNSQNGWVIFRNVDGLNVLGGGTLDGQGALAWSQNNCATTGKCNSIANVVFASLTNSRIQELTSRDSKFFHMTIMNCKNLTLQGIKTASILTESTLADHWSRYKNRGRLCFDRQSVEIEDVTCGSGHGISIGSLGRYHDEQPVYGITVRNATITGTSNGVRIKTWPASPSGIASNVHFEDITMKNVSNPVLIDQEYCPYGRCQAKMPSRVKISNLSFKRIHATSATQVAVKLACSRAIPCSNVSVEDVYLT</sequence>
<evidence type="ECO:0000256" key="7">
    <source>
        <dbReference type="ARBA" id="ARBA00023316"/>
    </source>
</evidence>
<keyword evidence="4" id="KW-0964">Secreted</keyword>
<evidence type="ECO:0000256" key="6">
    <source>
        <dbReference type="ARBA" id="ARBA00023295"/>
    </source>
</evidence>
<evidence type="ECO:0000256" key="4">
    <source>
        <dbReference type="ARBA" id="ARBA00022525"/>
    </source>
</evidence>
<keyword evidence="7" id="KW-0961">Cell wall biogenesis/degradation</keyword>
<dbReference type="GO" id="GO:0004650">
    <property type="term" value="F:polygalacturonase activity"/>
    <property type="evidence" value="ECO:0007669"/>
    <property type="project" value="InterPro"/>
</dbReference>
<evidence type="ECO:0000256" key="5">
    <source>
        <dbReference type="ARBA" id="ARBA00022801"/>
    </source>
</evidence>
<organism evidence="10 11">
    <name type="scientific">Turnera subulata</name>
    <dbReference type="NCBI Taxonomy" id="218843"/>
    <lineage>
        <taxon>Eukaryota</taxon>
        <taxon>Viridiplantae</taxon>
        <taxon>Streptophyta</taxon>
        <taxon>Embryophyta</taxon>
        <taxon>Tracheophyta</taxon>
        <taxon>Spermatophyta</taxon>
        <taxon>Magnoliopsida</taxon>
        <taxon>eudicotyledons</taxon>
        <taxon>Gunneridae</taxon>
        <taxon>Pentapetalae</taxon>
        <taxon>rosids</taxon>
        <taxon>fabids</taxon>
        <taxon>Malpighiales</taxon>
        <taxon>Passifloraceae</taxon>
        <taxon>Turnera</taxon>
    </lineage>
</organism>
<dbReference type="PROSITE" id="PS00502">
    <property type="entry name" value="POLYGALACTURONASE"/>
    <property type="match status" value="1"/>
</dbReference>
<proteinExistence type="inferred from homology"/>
<protein>
    <recommendedName>
        <fullName evidence="12">Exopolygalacturonase</fullName>
    </recommendedName>
</protein>
<dbReference type="AlphaFoldDB" id="A0A9Q0EZN6"/>
<comment type="subcellular location">
    <subcellularLocation>
        <location evidence="1">Secreted</location>
        <location evidence="1">Cell wall</location>
    </subcellularLocation>
</comment>
<keyword evidence="3" id="KW-0134">Cell wall</keyword>
<dbReference type="PANTHER" id="PTHR31375">
    <property type="match status" value="1"/>
</dbReference>
<gene>
    <name evidence="10" type="ORF">Tsubulata_050164</name>
</gene>
<comment type="caution">
    <text evidence="10">The sequence shown here is derived from an EMBL/GenBank/DDBJ whole genome shotgun (WGS) entry which is preliminary data.</text>
</comment>
<accession>A0A9Q0EZN6</accession>
<evidence type="ECO:0000313" key="11">
    <source>
        <dbReference type="Proteomes" id="UP001141552"/>
    </source>
</evidence>
<dbReference type="OrthoDB" id="187139at2759"/>
<evidence type="ECO:0008006" key="12">
    <source>
        <dbReference type="Google" id="ProtNLM"/>
    </source>
</evidence>
<feature type="active site" evidence="8">
    <location>
        <position position="208"/>
    </location>
</feature>
<dbReference type="Gene3D" id="2.160.20.10">
    <property type="entry name" value="Single-stranded right-handed beta-helix, Pectin lyase-like"/>
    <property type="match status" value="1"/>
</dbReference>